<dbReference type="SUPFAM" id="SSF143744">
    <property type="entry name" value="GlcG-like"/>
    <property type="match status" value="1"/>
</dbReference>
<dbReference type="Proteomes" id="UP001164286">
    <property type="component" value="Unassembled WGS sequence"/>
</dbReference>
<evidence type="ECO:0000313" key="1">
    <source>
        <dbReference type="EMBL" id="KAI9637750.1"/>
    </source>
</evidence>
<dbReference type="InterPro" id="IPR038084">
    <property type="entry name" value="PduO/GlcC-like_sf"/>
</dbReference>
<accession>A0AA38HC46</accession>
<sequence length="157" mass="16192">MPSPSKSSGLISTPSLSPSLAQTLMSASLAYAGSIKVPINIWIFDPSLHPLLFHRMEGAKLTSIDIAYNKALTAAGHRLSTDKYGDKVNGLLHGIGRSNGGRFCTIAGGEPIFVDGVCVGGVGVSGGLPSEDKDIALAGINHLLRTLSANGPVKAKL</sequence>
<comment type="caution">
    <text evidence="1">The sequence shown here is derived from an EMBL/GenBank/DDBJ whole genome shotgun (WGS) entry which is preliminary data.</text>
</comment>
<name>A0AA38HC46_9TREE</name>
<dbReference type="RefSeq" id="XP_052947527.1">
    <property type="nucleotide sequence ID" value="XM_053091847.1"/>
</dbReference>
<gene>
    <name evidence="1" type="ORF">MKK02DRAFT_42121</name>
</gene>
<dbReference type="InterPro" id="IPR052517">
    <property type="entry name" value="GlcG_carb_metab_protein"/>
</dbReference>
<proteinExistence type="predicted"/>
<keyword evidence="2" id="KW-1185">Reference proteome</keyword>
<dbReference type="AlphaFoldDB" id="A0AA38HC46"/>
<dbReference type="Pfam" id="PF03928">
    <property type="entry name" value="HbpS-like"/>
    <property type="match status" value="1"/>
</dbReference>
<dbReference type="EMBL" id="JAKWFO010000003">
    <property type="protein sequence ID" value="KAI9637750.1"/>
    <property type="molecule type" value="Genomic_DNA"/>
</dbReference>
<reference evidence="1" key="1">
    <citation type="journal article" date="2022" name="G3 (Bethesda)">
        <title>High quality genome of the basidiomycete yeast Dioszegia hungarica PDD-24b-2 isolated from cloud water.</title>
        <authorList>
            <person name="Jarrige D."/>
            <person name="Haridas S."/>
            <person name="Bleykasten-Grosshans C."/>
            <person name="Joly M."/>
            <person name="Nadalig T."/>
            <person name="Sancelme M."/>
            <person name="Vuilleumier S."/>
            <person name="Grigoriev I.V."/>
            <person name="Amato P."/>
            <person name="Bringel F."/>
        </authorList>
    </citation>
    <scope>NUCLEOTIDE SEQUENCE</scope>
    <source>
        <strain evidence="1">PDD-24b-2</strain>
    </source>
</reference>
<dbReference type="InterPro" id="IPR005624">
    <property type="entry name" value="PduO/GlcC-like"/>
</dbReference>
<evidence type="ECO:0000313" key="2">
    <source>
        <dbReference type="Proteomes" id="UP001164286"/>
    </source>
</evidence>
<evidence type="ECO:0008006" key="3">
    <source>
        <dbReference type="Google" id="ProtNLM"/>
    </source>
</evidence>
<organism evidence="1 2">
    <name type="scientific">Dioszegia hungarica</name>
    <dbReference type="NCBI Taxonomy" id="4972"/>
    <lineage>
        <taxon>Eukaryota</taxon>
        <taxon>Fungi</taxon>
        <taxon>Dikarya</taxon>
        <taxon>Basidiomycota</taxon>
        <taxon>Agaricomycotina</taxon>
        <taxon>Tremellomycetes</taxon>
        <taxon>Tremellales</taxon>
        <taxon>Bulleribasidiaceae</taxon>
        <taxon>Dioszegia</taxon>
    </lineage>
</organism>
<dbReference type="GeneID" id="77731052"/>
<dbReference type="PANTHER" id="PTHR34309">
    <property type="entry name" value="SLR1406 PROTEIN"/>
    <property type="match status" value="1"/>
</dbReference>
<protein>
    <recommendedName>
        <fullName evidence="3">DUF336-domain-containing protein</fullName>
    </recommendedName>
</protein>
<dbReference type="PANTHER" id="PTHR34309:SF1">
    <property type="entry name" value="PROTEIN GLCG"/>
    <property type="match status" value="1"/>
</dbReference>
<dbReference type="Gene3D" id="3.30.450.150">
    <property type="entry name" value="Haem-degrading domain"/>
    <property type="match status" value="1"/>
</dbReference>